<organism evidence="1 2">
    <name type="scientific">Acaulospora colombiana</name>
    <dbReference type="NCBI Taxonomy" id="27376"/>
    <lineage>
        <taxon>Eukaryota</taxon>
        <taxon>Fungi</taxon>
        <taxon>Fungi incertae sedis</taxon>
        <taxon>Mucoromycota</taxon>
        <taxon>Glomeromycotina</taxon>
        <taxon>Glomeromycetes</taxon>
        <taxon>Diversisporales</taxon>
        <taxon>Acaulosporaceae</taxon>
        <taxon>Acaulospora</taxon>
    </lineage>
</organism>
<name>A0ACA9MVM0_9GLOM</name>
<dbReference type="Proteomes" id="UP000789525">
    <property type="component" value="Unassembled WGS sequence"/>
</dbReference>
<keyword evidence="2" id="KW-1185">Reference proteome</keyword>
<protein>
    <submittedName>
        <fullName evidence="1">618_t:CDS:1</fullName>
    </submittedName>
</protein>
<comment type="caution">
    <text evidence="1">The sequence shown here is derived from an EMBL/GenBank/DDBJ whole genome shotgun (WGS) entry which is preliminary data.</text>
</comment>
<sequence length="127" mass="13474">MAALESWVEIPPYATPIATEGSQESLEQIGALPAPPSPRLTRQSSEQTSGHTRSNSTSSIAGNLTNAVISAALNVPAASSTPSNPRQTAGRLLSTRDPLSIPITTANFRRFVSKSGAVFWLQDRVEE</sequence>
<feature type="non-terminal residue" evidence="1">
    <location>
        <position position="127"/>
    </location>
</feature>
<accession>A0ACA9MVM0</accession>
<evidence type="ECO:0000313" key="2">
    <source>
        <dbReference type="Proteomes" id="UP000789525"/>
    </source>
</evidence>
<gene>
    <name evidence="1" type="ORF">ACOLOM_LOCUS7080</name>
</gene>
<dbReference type="EMBL" id="CAJVPT010015597">
    <property type="protein sequence ID" value="CAG8613015.1"/>
    <property type="molecule type" value="Genomic_DNA"/>
</dbReference>
<proteinExistence type="predicted"/>
<reference evidence="1" key="1">
    <citation type="submission" date="2021-06" db="EMBL/GenBank/DDBJ databases">
        <authorList>
            <person name="Kallberg Y."/>
            <person name="Tangrot J."/>
            <person name="Rosling A."/>
        </authorList>
    </citation>
    <scope>NUCLEOTIDE SEQUENCE</scope>
    <source>
        <strain evidence="1">CL356</strain>
    </source>
</reference>
<evidence type="ECO:0000313" key="1">
    <source>
        <dbReference type="EMBL" id="CAG8613015.1"/>
    </source>
</evidence>